<comment type="miscellaneous">
    <text evidence="33">HIV-1 lineages are divided in three main groups, M (for Major), O (for Outlier), and N (for New, or Non-M, Non-O). The vast majority of strains found worldwide belong to the group M. Group O seems to be endemic to and largely confined to Cameroon and neighboring countries in West Central Africa, where these viruses represent a small minority of HIV-1 strains. The group N is represented by a limited number of isolates from Cameroonian persons. The group M is further subdivided in 9 clades or subtypes (A to D, F to H, J and K).</text>
</comment>
<evidence type="ECO:0000256" key="10">
    <source>
        <dbReference type="ARBA" id="ARBA00022570"/>
    </source>
</evidence>
<evidence type="ECO:0000256" key="9">
    <source>
        <dbReference type="ARBA" id="ARBA00022511"/>
    </source>
</evidence>
<evidence type="ECO:0000256" key="35">
    <source>
        <dbReference type="SAM" id="MobiDB-lite"/>
    </source>
</evidence>
<evidence type="ECO:0000256" key="11">
    <source>
        <dbReference type="ARBA" id="ARBA00022581"/>
    </source>
</evidence>
<evidence type="ECO:0000256" key="18">
    <source>
        <dbReference type="ARBA" id="ARBA00022844"/>
    </source>
</evidence>
<feature type="region of interest" description="Fusion peptide" evidence="33">
    <location>
        <begin position="517"/>
        <end position="537"/>
    </location>
</feature>
<dbReference type="FunFam" id="2.170.40.20:FF:000001">
    <property type="entry name" value="Envelope glycoprotein gp160"/>
    <property type="match status" value="1"/>
</dbReference>
<dbReference type="FunFam" id="1.10.287.210:FF:000001">
    <property type="entry name" value="Envelope glycoprotein gp160"/>
    <property type="match status" value="1"/>
</dbReference>
<feature type="region of interest" description="Immunosuppression" evidence="33">
    <location>
        <begin position="579"/>
        <end position="597"/>
    </location>
</feature>
<evidence type="ECO:0000256" key="8">
    <source>
        <dbReference type="ARBA" id="ARBA00022510"/>
    </source>
</evidence>
<feature type="lipid moiety-binding region" description="S-palmitoyl cysteine; by host" evidence="33">
    <location>
        <position position="768"/>
    </location>
</feature>
<feature type="disulfide bond" evidence="33">
    <location>
        <begin position="232"/>
        <end position="243"/>
    </location>
</feature>
<evidence type="ECO:0000256" key="2">
    <source>
        <dbReference type="ARBA" id="ARBA00004433"/>
    </source>
</evidence>
<evidence type="ECO:0000256" key="17">
    <source>
        <dbReference type="ARBA" id="ARBA00022804"/>
    </source>
</evidence>
<keyword evidence="20 33" id="KW-0261">Viral envelope protein</keyword>
<evidence type="ECO:0000256" key="12">
    <source>
        <dbReference type="ARBA" id="ARBA00022595"/>
    </source>
</evidence>
<feature type="disulfide bond" evidence="33">
    <location>
        <begin position="603"/>
        <end position="609"/>
    </location>
</feature>
<comment type="function">
    <text evidence="33">Envelope glycoprotein gp160: Oligomerizes in the host endoplasmic reticulum into predominantly trimers. In a second time, gp160 transits in the host Golgi, where glycosylation is completed. The precursor is then proteolytically cleaved in the trans-Golgi and thereby activated by cellular furin or furin-like proteases to produce gp120 and gp41.</text>
</comment>
<feature type="domain" description="Human immunodeficiency virus 1 envelope glycoprotein Gp120" evidence="36">
    <location>
        <begin position="33"/>
        <end position="516"/>
    </location>
</feature>
<keyword evidence="24 33" id="KW-0175">Coiled coil</keyword>
<comment type="subunit">
    <text evidence="33">The mature envelope protein (Env) consists of a homotrimer of non-covalently associated gp120-gp41 heterodimers. The resulting complex protrudes from the virus surface as a spike. There seems to be as few as 10 spikes on the average virion. Surface protein gp120 interacts with host CD4, CCR5 and CXCR4. Gp120 also interacts with the C-type lectins CD209/DC-SIGN and CLEC4M/DC-SIGNR (collectively referred to as DC-SIGN(R)). Gp120 and gp41 interact with GalCer. Gp120 interacts with host ITGA4/ITGB7 complex; on CD4+ T-cells, this interaction results in rapid activation of integrin ITGAL/LFA-1, which facilitates efficient cell-to-cell spreading of HIV-1. Gp120 interacts with cell-associated heparan sulfate; this interaction increases virus infectivity on permissive cells and may be involved in infection of CD4- cells.</text>
</comment>
<dbReference type="GO" id="GO:0020002">
    <property type="term" value="C:host cell plasma membrane"/>
    <property type="evidence" value="ECO:0007669"/>
    <property type="project" value="UniProtKB-SubCell"/>
</dbReference>
<comment type="PTM">
    <text evidence="33">Specific enzymatic cleavages in vivo yield mature proteins. Envelope glycoproteins are synthesized as a inactive precursor that is heavily N-glycosylated and processed likely by host cell furin in the Golgi to yield the mature SU and TM proteins. The cleavage site between SU and TM requires the minimal sequence [KR]-X-[KR]-R. About 2 of the 9 disulfide bonds of gp41 are reduced by P4HB/PDI, following binding to CD4 receptor.</text>
</comment>
<evidence type="ECO:0000256" key="24">
    <source>
        <dbReference type="ARBA" id="ARBA00023054"/>
    </source>
</evidence>
<feature type="transmembrane region" description="Helical" evidence="34">
    <location>
        <begin position="682"/>
        <end position="709"/>
    </location>
</feature>
<proteinExistence type="inferred from homology"/>
<keyword evidence="30 33" id="KW-0449">Lipoprotein</keyword>
<comment type="function">
    <text evidence="33">Transmembrane protein gp41: Acts as a class I viral fusion protein. Under the current model, the protein has at least 3 conformational states: pre-fusion native state, pre-hairpin intermediate state, and post-fusion hairpin state. During fusion of viral and target intracellular membranes, the coiled coil regions (heptad repeats) assume a trimer-of-hairpins structure, positioning the fusion peptide in close proximity to the C-terminal region of the ectodomain. The formation of this structure appears to drive apposition and subsequent fusion of viral and target cell membranes. Complete fusion occurs in host cell endosomes and is dynamin-dependent, however some lipid transfer might occur at the plasma membrane. The virus undergoes clathrin-dependent internalization long before endosomal fusion, thus minimizing the surface exposure of conserved viral epitopes during fusion and reducing the efficacy of inhibitors targeting these epitopes. Membranes fusion leads to delivery of the nucleocapsid into the cytoplasm.</text>
</comment>
<keyword evidence="8 33" id="KW-1170">Fusion of virus membrane with host endosomal membrane</keyword>
<evidence type="ECO:0000256" key="28">
    <source>
        <dbReference type="ARBA" id="ARBA00023180"/>
    </source>
</evidence>
<evidence type="ECO:0000256" key="22">
    <source>
        <dbReference type="ARBA" id="ARBA00022989"/>
    </source>
</evidence>
<keyword evidence="21 33" id="KW-1164">Virus endocytosis by host</keyword>
<accession>A0A6H0YYT0</accession>
<evidence type="ECO:0000256" key="23">
    <source>
        <dbReference type="ARBA" id="ARBA00023046"/>
    </source>
</evidence>
<dbReference type="InterPro" id="IPR036377">
    <property type="entry name" value="Gp120_core_sf"/>
</dbReference>
<keyword evidence="26 33" id="KW-0564">Palmitate</keyword>
<feature type="region of interest" description="CD4-binding loop" evidence="33">
    <location>
        <begin position="367"/>
        <end position="377"/>
    </location>
</feature>
<dbReference type="GO" id="GO:0019064">
    <property type="term" value="P:fusion of virus membrane with host plasma membrane"/>
    <property type="evidence" value="ECO:0007669"/>
    <property type="project" value="UniProtKB-UniRule"/>
</dbReference>
<keyword evidence="9 33" id="KW-1032">Host cell membrane</keyword>
<dbReference type="SUPFAM" id="SSF58069">
    <property type="entry name" value="Virus ectodomain"/>
    <property type="match status" value="1"/>
</dbReference>
<evidence type="ECO:0000256" key="32">
    <source>
        <dbReference type="ARBA" id="ARBA00062028"/>
    </source>
</evidence>
<evidence type="ECO:0000256" key="29">
    <source>
        <dbReference type="ARBA" id="ARBA00023280"/>
    </source>
</evidence>
<dbReference type="GO" id="GO:0052031">
    <property type="term" value="P:symbiont-mediated perturbation of host defense response"/>
    <property type="evidence" value="ECO:0007669"/>
    <property type="project" value="UniProtKB-UniRule"/>
</dbReference>
<comment type="caution">
    <text evidence="33 34">Lacks conserved residue(s) required for the propagation of feature annotation.</text>
</comment>
<feature type="compositionally biased region" description="Basic and acidic residues" evidence="35">
    <location>
        <begin position="730"/>
        <end position="747"/>
    </location>
</feature>
<organismHost>
    <name type="scientific">Homo sapiens</name>
    <name type="common">Human</name>
    <dbReference type="NCBI Taxonomy" id="9606"/>
</organismHost>
<dbReference type="EMBL" id="MT155384">
    <property type="protein sequence ID" value="QIX13662.1"/>
    <property type="molecule type" value="Genomic_DNA"/>
</dbReference>
<keyword evidence="16 33" id="KW-0732">Signal</keyword>
<evidence type="ECO:0000256" key="21">
    <source>
        <dbReference type="ARBA" id="ARBA00022890"/>
    </source>
</evidence>
<keyword evidence="12 33" id="KW-1162">Viral penetration into host cytoplasm</keyword>
<feature type="region of interest" description="MPER; binding to GalCer" evidence="33">
    <location>
        <begin position="666"/>
        <end position="687"/>
    </location>
</feature>
<comment type="similarity">
    <text evidence="33">Belongs to the HIV-1 env protein family.</text>
</comment>
<evidence type="ECO:0000313" key="38">
    <source>
        <dbReference type="EMBL" id="QIX13662.1"/>
    </source>
</evidence>
<dbReference type="GO" id="GO:0039654">
    <property type="term" value="P:fusion of virus membrane with host endosome membrane"/>
    <property type="evidence" value="ECO:0007669"/>
    <property type="project" value="UniProtKB-UniRule"/>
</dbReference>
<evidence type="ECO:0000256" key="1">
    <source>
        <dbReference type="ARBA" id="ARBA00004402"/>
    </source>
</evidence>
<feature type="region of interest" description="Disordered" evidence="35">
    <location>
        <begin position="723"/>
        <end position="747"/>
    </location>
</feature>
<keyword evidence="13 33" id="KW-0165">Cleavage on pair of basic residues</keyword>
<keyword evidence="18 33" id="KW-0946">Virion</keyword>
<evidence type="ECO:0000256" key="25">
    <source>
        <dbReference type="ARBA" id="ARBA00023136"/>
    </source>
</evidence>
<evidence type="ECO:0000256" key="26">
    <source>
        <dbReference type="ARBA" id="ARBA00023139"/>
    </source>
</evidence>
<evidence type="ECO:0000256" key="19">
    <source>
        <dbReference type="ARBA" id="ARBA00022870"/>
    </source>
</evidence>
<dbReference type="GO" id="GO:0044175">
    <property type="term" value="C:host cell endosome membrane"/>
    <property type="evidence" value="ECO:0007669"/>
    <property type="project" value="UniProtKB-SubCell"/>
</dbReference>
<keyword evidence="28 33" id="KW-0325">Glycoprotein</keyword>
<evidence type="ECO:0000256" key="3">
    <source>
        <dbReference type="ARBA" id="ARBA00004505"/>
    </source>
</evidence>
<dbReference type="FunFam" id="1.20.5.490:FF:000001">
    <property type="entry name" value="Envelope glycoprotein gp160"/>
    <property type="match status" value="1"/>
</dbReference>
<dbReference type="GO" id="GO:0055036">
    <property type="term" value="C:virion membrane"/>
    <property type="evidence" value="ECO:0007669"/>
    <property type="project" value="UniProtKB-SubCell"/>
</dbReference>
<comment type="subunit">
    <text evidence="32">The mature envelope protein (Env) consists of a homotrimer of non-covalently associated gp120-gp41 heterodimers. The resulting complex protrudes from the virus surface as a spike. There seems to be as few as 10 spikes on the average virion. Interacts with host CD4, CCR5 and CXCR4. Gp120 also interacts with the C-type lectins CD209/DC-SIGN and CLEC4M/DC-SIGNR (collectively referred to as DC-SIGN(R)). Gp120 and gp41 interact with GalCer. Gp120 interacts with host ITGA4/ITGB7 complex; on CD4+ T-cells, this interaction results in rapid activation of integrin ITGAL/LFA-1, which facilitates efficient cell-to-cell spreading of HIV-1. Gp120 interacts with cell-associated heparan sulfate; this interaction increases virus infectivity on permissive cells and may be involved in infection of CD4- cells.</text>
</comment>
<keyword evidence="29 33" id="KW-0899">Viral immunoevasion</keyword>
<keyword evidence="17 33" id="KW-1161">Viral attachment to host cell</keyword>
<dbReference type="FunFam" id="2.170.40.20:FF:000003">
    <property type="entry name" value="Envelope glycoprotein gp160"/>
    <property type="match status" value="1"/>
</dbReference>
<dbReference type="SUPFAM" id="SSF56502">
    <property type="entry name" value="gp120 core"/>
    <property type="match status" value="2"/>
</dbReference>
<dbReference type="GO" id="GO:0075512">
    <property type="term" value="P:clathrin-dependent endocytosis of virus by host cell"/>
    <property type="evidence" value="ECO:0007669"/>
    <property type="project" value="UniProtKB-UniRule"/>
</dbReference>
<evidence type="ECO:0000256" key="34">
    <source>
        <dbReference type="RuleBase" id="RU363095"/>
    </source>
</evidence>
<gene>
    <name evidence="33 38" type="primary">env</name>
</gene>
<dbReference type="GO" id="GO:0019031">
    <property type="term" value="C:viral envelope"/>
    <property type="evidence" value="ECO:0007669"/>
    <property type="project" value="UniProtKB-KW"/>
</dbReference>
<keyword evidence="19 33" id="KW-1043">Host membrane</keyword>
<comment type="subcellular location">
    <molecule>Transmembrane protein gp41</molecule>
    <subcellularLocation>
        <location evidence="33">Virion membrane</location>
        <topology evidence="33">Single-pass type I membrane protein</topology>
    </subcellularLocation>
    <subcellularLocation>
        <location evidence="33">Host cell membrane</location>
        <topology evidence="33">Single-pass type I membrane protein</topology>
    </subcellularLocation>
    <subcellularLocation>
        <location evidence="33">Host endosome membrane</location>
        <topology evidence="33">Single-pass type I membrane protein</topology>
    </subcellularLocation>
    <text evidence="33">It is probably concentrated at the site of budding and incorporated into the virions possibly by contacts between the cytoplasmic tail of Env and the N-terminus of Gag.</text>
</comment>
<evidence type="ECO:0000256" key="30">
    <source>
        <dbReference type="ARBA" id="ARBA00023288"/>
    </source>
</evidence>
<comment type="subcellular location">
    <subcellularLocation>
        <location evidence="3">Host cell membrane</location>
        <topology evidence="3">Peripheral membrane protein</topology>
    </subcellularLocation>
    <subcellularLocation>
        <location evidence="1">Host cell membrane</location>
        <topology evidence="1">Single-pass type I membrane protein</topology>
    </subcellularLocation>
    <subcellularLocation>
        <location evidence="2">Host endosome membrane</location>
        <topology evidence="2">Peripheral membrane protein</topology>
    </subcellularLocation>
    <subcellularLocation>
        <location evidence="5">Host endosome membrane</location>
        <topology evidence="5">Single-pass type I membrane protein</topology>
    </subcellularLocation>
    <subcellularLocation>
        <location evidence="6">Virion membrane</location>
        <topology evidence="6">Peripheral membrane protein</topology>
    </subcellularLocation>
    <subcellularLocation>
        <location evidence="4">Virion membrane</location>
        <topology evidence="4">Single-pass type I membrane protein</topology>
    </subcellularLocation>
</comment>
<evidence type="ECO:0000256" key="13">
    <source>
        <dbReference type="ARBA" id="ARBA00022685"/>
    </source>
</evidence>
<evidence type="ECO:0000256" key="31">
    <source>
        <dbReference type="ARBA" id="ARBA00023296"/>
    </source>
</evidence>
<feature type="site" description="Cleavage; by host furin" evidence="33">
    <location>
        <begin position="516"/>
        <end position="517"/>
    </location>
</feature>
<dbReference type="InterPro" id="IPR000777">
    <property type="entry name" value="HIV1_Gp120"/>
</dbReference>
<feature type="disulfide bond" evidence="33">
    <location>
        <begin position="53"/>
        <end position="73"/>
    </location>
</feature>
<comment type="domain">
    <text evidence="33">Some of the most genetically diverse regions of the viral genome are present in Env. They are called variable regions 1 through 5 (V1 through V5). Coreceptor usage of gp120 is determined mainly by the primary structure of the third variable region (V3) in the outer domain of gp120. The sequence of V3 determines which coreceptor, CCR5 and/or CXCR4 (corresponding to R5/macrophage, X4/T cell and R5X4/T cell and macrophage tropism), is used to trigger the fusion potential of the Env complex, and hence which cells the virus can infect. Binding to CCR5 involves a region adjacent in addition to V3.</text>
</comment>
<evidence type="ECO:0000256" key="6">
    <source>
        <dbReference type="ARBA" id="ARBA00004650"/>
    </source>
</evidence>
<dbReference type="GO" id="GO:0019082">
    <property type="term" value="P:viral protein processing"/>
    <property type="evidence" value="ECO:0007669"/>
    <property type="project" value="UniProtKB-UniRule"/>
</dbReference>
<comment type="domain">
    <text evidence="33">The CD4-binding region is targeted by the antibody b12.</text>
</comment>
<dbReference type="GO" id="GO:1903908">
    <property type="term" value="P:positive regulation of plasma membrane raft polarization"/>
    <property type="evidence" value="ECO:0007669"/>
    <property type="project" value="UniProtKB-UniRule"/>
</dbReference>
<dbReference type="Gene3D" id="1.10.287.210">
    <property type="match status" value="1"/>
</dbReference>
<protein>
    <recommendedName>
        <fullName evidence="33">Envelope glycoprotein gp160</fullName>
    </recommendedName>
    <alternativeName>
        <fullName evidence="33">Env polyprotein</fullName>
    </alternativeName>
    <component>
        <recommendedName>
            <fullName evidence="33">Surface protein gp120</fullName>
            <shortName evidence="33">SU</shortName>
        </recommendedName>
        <alternativeName>
            <fullName evidence="33">Glycoprotein 120</fullName>
            <shortName evidence="33">gp120</shortName>
        </alternativeName>
    </component>
    <component>
        <recommendedName>
            <fullName evidence="33">Transmembrane protein gp41</fullName>
            <shortName evidence="33">TM</shortName>
        </recommendedName>
        <alternativeName>
            <fullName evidence="33">Glycoprotein 41</fullName>
            <shortName evidence="33">gp41</shortName>
        </alternativeName>
    </component>
</protein>
<keyword evidence="7 33" id="KW-1168">Fusion of virus membrane with host membrane</keyword>
<keyword evidence="15 33" id="KW-0053">Apoptosis</keyword>
<dbReference type="GO" id="GO:0016020">
    <property type="term" value="C:membrane"/>
    <property type="evidence" value="ECO:0007669"/>
    <property type="project" value="UniProtKB-UniRule"/>
</dbReference>
<evidence type="ECO:0000256" key="7">
    <source>
        <dbReference type="ARBA" id="ARBA00022506"/>
    </source>
</evidence>
<keyword evidence="22 33" id="KW-1133">Transmembrane helix</keyword>
<dbReference type="CDD" id="cd09909">
    <property type="entry name" value="HIV-1-like_HR1-HR2"/>
    <property type="match status" value="1"/>
</dbReference>
<dbReference type="Pfam" id="PF00517">
    <property type="entry name" value="GP41"/>
    <property type="match status" value="1"/>
</dbReference>
<comment type="domain">
    <text evidence="33 34">The 17 amino acids long immunosuppressive region is present in many retroviral envelope proteins. Synthetic peptides derived from this relatively conserved sequence inhibit immune function in vitro and in vivo.</text>
</comment>
<name>A0A6H0YYT0_HV1</name>
<dbReference type="InterPro" id="IPR037527">
    <property type="entry name" value="Gp160"/>
</dbReference>
<comment type="domain">
    <text evidence="33">The YXXL motif is involved in determining the exact site of viral release at the surface of infected mononuclear cells and promotes endocytosis. YXXL and di-leucine endocytosis motifs interact directly or indirectly with the clathrin adapter complexes, opperate independently, and their activities are not additive.</text>
</comment>
<comment type="PTM">
    <text evidence="33">Palmitoylation of the transmembrane protein and of Env polyprotein (prior to its proteolytic cleavage) is essential for their association with host cell membrane lipid rafts. Palmitoylation is therefore required for envelope trafficking to classical lipid rafts, but not for viral replication.</text>
</comment>
<sequence>MRVMGIRKNYQLLWRGGILLLGILMISSAVEQLWVTVYYGVPVWKEATTTLFCASDAKAYDTEKHNVWATHACVPTDPSPQEMHLANVTENFNMWKNNMVEQMHEDIISLWDQSLKPCVKLTPLCVTLHCTNYTANRTNTVNSTATGNITETEDLKNCSFNITTGIRDKVQKEKAIFYKLDLVPIKDDNSSRNSYRLISCNTSIITQACPKVSFEPIPIHYCAPAGFAILKCNNKTFNGSGPCNNVSTVQCTHGIRPVVSTQLLLNGSLAEEEIVIRSENFSDNAKTIIVHLNESIRINCTRPNNNTRQSINIGPGRAFYAHGDIIGDIREAHCNISRGKWNDTLEKIAIKLREQFGNNKTIIFNQSSGGDPEIVAHSFNCRGEFFYCNTAKLFNSTWPLNSTVRNDTTESNDTITIPCRIKQIINMWQEVGKAMYAPPISGIIRCDSNITGLLLVRDGGINNDTRDNETETFRPQGGNMKDNWRSELYKYKVVKIEPLGIAPTKAKRRVVQREKRAVTLGAFFLGFLGAAGSTMGATSIALTAQARQLLSGIVQQQSNLLKAIEAQQHLLQLTVWGIKQLQARVLAVERYLKDQQLLGIWGCSGKLICPTAVPWNSTWSNKSLDNIWNMTWMQWEKEIDNYTDIIYNLIEQSQHQQEKNEQDLLALDNWDSLWNWFSISNWLWYIKIFIMIVGGLIGLRIVFTVLSIVNRVRQGYSPLSFQTLLPTQRGPDRPEGIGEEGGERDRGRSEPLVNGFLAIFWVDLRNLCLFSYHRLRDLLLIVARIVELLGRRGWEALKYWWNLLQYWSQELKNSAVSLLNATAIAVAEGTDRVIEVLQRAWRAILHIPRRIRQGLERALL</sequence>
<evidence type="ECO:0000256" key="33">
    <source>
        <dbReference type="HAMAP-Rule" id="MF_04083"/>
    </source>
</evidence>
<reference evidence="38" key="2">
    <citation type="submission" date="2020-03" db="EMBL/GenBank/DDBJ databases">
        <authorList>
            <person name="Kuo H.-H."/>
            <person name="Banga R."/>
            <person name="Lee G."/>
            <person name="Gao C."/>
            <person name="Cavassini M."/>
            <person name="Corpataux J.-M."/>
            <person name="Blackmer J."/>
            <person name="Schulze Zur Wiesch J."/>
            <person name="Yu X."/>
            <person name="Pantaleo G."/>
            <person name="Perreau M."/>
            <person name="Lichterfeld M."/>
        </authorList>
    </citation>
    <scope>NUCLEOTIDE SEQUENCE</scope>
    <source>
        <strain evidence="38">HK_JIDLNBL_S457</strain>
    </source>
</reference>
<evidence type="ECO:0000256" key="16">
    <source>
        <dbReference type="ARBA" id="ARBA00022729"/>
    </source>
</evidence>
<dbReference type="Pfam" id="PF00516">
    <property type="entry name" value="GP120"/>
    <property type="match status" value="1"/>
</dbReference>
<feature type="short sequence motif" description="Di-leucine internalization motif" evidence="33">
    <location>
        <begin position="859"/>
        <end position="860"/>
    </location>
</feature>
<keyword evidence="25 33" id="KW-0472">Membrane</keyword>
<keyword evidence="23 33" id="KW-1039">Host endosome</keyword>
<keyword evidence="14 33" id="KW-0812">Transmembrane</keyword>
<dbReference type="Gene3D" id="2.170.40.20">
    <property type="entry name" value="Human immunodeficiency virus 1, Gp160, envelope glycoprotein"/>
    <property type="match status" value="2"/>
</dbReference>
<evidence type="ECO:0000256" key="27">
    <source>
        <dbReference type="ARBA" id="ARBA00023157"/>
    </source>
</evidence>
<evidence type="ECO:0000256" key="4">
    <source>
        <dbReference type="ARBA" id="ARBA00004563"/>
    </source>
</evidence>
<feature type="disulfide bond" evidence="33">
    <location>
        <begin position="222"/>
        <end position="251"/>
    </location>
</feature>
<dbReference type="HAMAP" id="MF_04083">
    <property type="entry name" value="HIV_ENV"/>
    <property type="match status" value="1"/>
</dbReference>
<keyword evidence="11 33" id="KW-0945">Host-virus interaction</keyword>
<evidence type="ECO:0000259" key="37">
    <source>
        <dbReference type="Pfam" id="PF00517"/>
    </source>
</evidence>
<keyword evidence="31 33" id="KW-1160">Virus entry into host cell</keyword>
<dbReference type="GO" id="GO:0005198">
    <property type="term" value="F:structural molecule activity"/>
    <property type="evidence" value="ECO:0007669"/>
    <property type="project" value="UniProtKB-UniRule"/>
</dbReference>
<feature type="topological domain" description="Cytoplasmic" evidence="33">
    <location>
        <begin position="710"/>
        <end position="860"/>
    </location>
</feature>
<keyword evidence="10 33" id="KW-1165">Clathrin-mediated endocytosis of virus by host</keyword>
<reference evidence="38" key="1">
    <citation type="journal article" date="2020" name="J. Infect. Dis.">
        <title>Blood and lymph node dissemination of clonal genome-intact HIV-1 DNA sequences during suppressive antiretroviral therapy.</title>
        <authorList>
            <person name="Kuo H.H."/>
            <person name="Banga R."/>
            <person name="Lee G.Q."/>
            <person name="Gao C."/>
            <person name="Cavassini M."/>
            <person name="Corpataux J.M."/>
            <person name="Blackmer J.E."/>
            <person name="Zur Wiesch J.S."/>
            <person name="Yu X.G."/>
            <person name="Pantaleo G."/>
            <person name="Perreau M."/>
            <person name="Lichterfeld M."/>
        </authorList>
    </citation>
    <scope>NUCLEOTIDE SEQUENCE</scope>
    <source>
        <strain evidence="38">HK_JIDLNBL_S457</strain>
    </source>
</reference>
<dbReference type="GO" id="GO:0019062">
    <property type="term" value="P:virion attachment to host cell"/>
    <property type="evidence" value="ECO:0007669"/>
    <property type="project" value="UniProtKB-UniRule"/>
</dbReference>
<comment type="domain">
    <text evidence="33">The membrane proximal external region (MPER) present in gp41 is a tryptophan-rich region recognized by the antibodies 2F5, Z13, and 4E10. MPER seems to play a role in fusion.</text>
</comment>
<evidence type="ECO:0000256" key="14">
    <source>
        <dbReference type="ARBA" id="ARBA00022692"/>
    </source>
</evidence>
<keyword evidence="27 33" id="KW-1015">Disulfide bond</keyword>
<evidence type="ECO:0000259" key="36">
    <source>
        <dbReference type="Pfam" id="PF00516"/>
    </source>
</evidence>
<comment type="function">
    <text evidence="33">Surface protein gp120: Attaches the virus to the host lymphoid cell by binding to the primary receptor CD4. This interaction induces a structural rearrangement creating a high affinity binding site for a chemokine coreceptor like CXCR4 and/or CCR5. Acts as a ligand for CD209/DC-SIGN and CLEC4M/DC-SIGNR, which are respectively found on dendritic cells (DCs), and on endothelial cells of liver sinusoids and lymph node sinuses. These interactions allow capture of viral particles at mucosal surfaces by these cells and subsequent transmission to permissive cells. HIV subverts the migration properties of dendritic cells to gain access to CD4+ T-cells in lymph nodes. Virus transmission to permissive T-cells occurs either in trans (without DCs infection, through viral capture and transmission), or in cis (following DCs productive infection, through the usual CD4-gp120 interaction), thereby inducing a robust infection. In trans infection, bound virions remain infectious over days and it is proposed that they are not degraded, but protected in non-lysosomal acidic organelles within the DCs close to the cell membrane thus contributing to the viral infectious potential during DCs' migration from the periphery to the lymphoid tissues. On arrival at lymphoid tissues, intact virions recycle back to DCs' cell surface allowing virus transmission to CD4+ T-cells.</text>
</comment>
<feature type="coiled-coil region" evidence="33">
    <location>
        <begin position="637"/>
        <end position="671"/>
    </location>
</feature>
<feature type="domain" description="Retroviral envelope protein GP41-like" evidence="37">
    <location>
        <begin position="535"/>
        <end position="724"/>
    </location>
</feature>
<evidence type="ECO:0000256" key="20">
    <source>
        <dbReference type="ARBA" id="ARBA00022879"/>
    </source>
</evidence>
<feature type="chain" id="PRO_5026399494" description="Envelope glycoprotein gp160" evidence="33">
    <location>
        <begin position="32"/>
        <end position="860"/>
    </location>
</feature>
<dbReference type="GO" id="GO:1903911">
    <property type="term" value="P:positive regulation of receptor clustering"/>
    <property type="evidence" value="ECO:0007669"/>
    <property type="project" value="UniProtKB-UniRule"/>
</dbReference>
<evidence type="ECO:0000256" key="15">
    <source>
        <dbReference type="ARBA" id="ARBA00022703"/>
    </source>
</evidence>
<comment type="PTM">
    <text evidence="33">Highly glycosylated by host. The high number of glycan on the protein is reffered to as 'glycan shield' because it contributes to hide protein sequence from adaptive immune system.</text>
</comment>
<feature type="short sequence motif" description="YXXL motif; contains endocytosis signal" evidence="33">
    <location>
        <begin position="716"/>
        <end position="719"/>
    </location>
</feature>
<organism evidence="38">
    <name type="scientific">Human immunodeficiency virus type 1</name>
    <name type="common">HIV-1</name>
    <dbReference type="NCBI Taxonomy" id="11676"/>
    <lineage>
        <taxon>Viruses</taxon>
        <taxon>Riboviria</taxon>
        <taxon>Pararnavirae</taxon>
        <taxon>Artverviricota</taxon>
        <taxon>Revtraviricetes</taxon>
        <taxon>Ortervirales</taxon>
        <taxon>Retroviridae</taxon>
        <taxon>Orthoretrovirinae</taxon>
        <taxon>Lentivirus</taxon>
        <taxon>Lentivirus humimdef1</taxon>
    </lineage>
</organism>
<dbReference type="InterPro" id="IPR000328">
    <property type="entry name" value="GP41-like"/>
</dbReference>
<feature type="chain" id="PRO_5026399495" description="Transmembrane protein gp41" evidence="33">
    <location>
        <begin position="517"/>
        <end position="860"/>
    </location>
</feature>
<evidence type="ECO:0000256" key="5">
    <source>
        <dbReference type="ARBA" id="ARBA00004578"/>
    </source>
</evidence>
<comment type="miscellaneous">
    <text evidence="33">Inhibitors targeting HIV-1 viral envelope proteins are used as antiretroviral drugs. Attachment of virions to the cell surface via non-specific interactions and CD4 binding can be blocked by inhibitors that include cyanovirin-N, cyclotriazadisulfonamide analogs, PRO 2000, TNX 355 and PRO 542. In addition, BMS 806 can block CD4-induced conformational changes. Env interactions with the coreceptor molecules can be targeted by CCR5 antagonists including SCH-D, maraviroc (UK 427857) and aplaviroc (GW 873140), and the CXCR4 antagonist AMD 070. Fusion of viral and cellular membranes can be inhibited by peptides such as enfuvirtide and tifuvirtide (T 1249). Resistance to inhibitors associated with mutations in Env are observed. Most of the time, single mutations confer only a modest reduction in drug susceptibility. Combination of several mutations is usually required to develop a high-level drug resistance.</text>
</comment>
<comment type="subcellular location">
    <molecule>Surface protein gp120</molecule>
    <subcellularLocation>
        <location evidence="33">Virion membrane</location>
        <topology evidence="33">Peripheral membrane protein</topology>
    </subcellularLocation>
    <subcellularLocation>
        <location evidence="33">Host cell membrane</location>
        <topology evidence="33">Peripheral membrane protein</topology>
    </subcellularLocation>
    <subcellularLocation>
        <location evidence="33">Host endosome membrane</location>
        <topology evidence="33">Single-pass type I membrane protein</topology>
    </subcellularLocation>
    <text evidence="33">The surface protein is not anchored to the viral envelope, but associates with the extravirion surface through its binding to TM. It is probably concentrated at the site of budding and incorporated into the virions possibly by contacts between the cytoplasmic tail of Env and the N-terminus of Gag.</text>
</comment>
<dbReference type="Gene3D" id="1.20.5.490">
    <property type="entry name" value="Single helix bin"/>
    <property type="match status" value="1"/>
</dbReference>
<feature type="transmembrane region" description="Helical" evidence="34">
    <location>
        <begin position="12"/>
        <end position="30"/>
    </location>
</feature>